<accession>A0A4R8LV49</accession>
<comment type="caution">
    <text evidence="1">The sequence shown here is derived from an EMBL/GenBank/DDBJ whole genome shotgun (WGS) entry which is preliminary data.</text>
</comment>
<gene>
    <name evidence="1" type="ORF">C7445_1013</name>
</gene>
<reference evidence="1 2" key="1">
    <citation type="submission" date="2019-03" db="EMBL/GenBank/DDBJ databases">
        <title>Genomic Encyclopedia of Type Strains, Phase IV (KMG-IV): sequencing the most valuable type-strain genomes for metagenomic binning, comparative biology and taxonomic classification.</title>
        <authorList>
            <person name="Goeker M."/>
        </authorList>
    </citation>
    <scope>NUCLEOTIDE SEQUENCE [LARGE SCALE GENOMIC DNA]</scope>
    <source>
        <strain evidence="1 2">DSM 17974</strain>
    </source>
</reference>
<proteinExistence type="predicted"/>
<protein>
    <submittedName>
        <fullName evidence="1">YheC/D-like protein</fullName>
    </submittedName>
</protein>
<sequence length="415" mass="46432">MGLDGARSRRLVRRQLVGRAFFFVGTAGRHKRTVRHCFATYHGEGTSEVVGVAEEGNKRKLLGIATTSLPSVRGGIRRPAPHYVRIARAAARMGMDVCLFDPHHVNWQTGSVSGYMPERPQVPEGNWVKRTMRLPDVIYENVYVHLAIRGYSATLREQAKRHQIPLFNPMLPGKWKMISVLRQAGMSDATPETERIASSEQVIHRVNEWQTAYVKPIGGYGGMNVYRIERLHADRYRVSADRRGSHGGKWRKVMSDAQLRTWLRPRVGGYLLQRGLQLLTVGGRKVDFRVVLHRDEHGEWQLVGMVPKVAAPDGVVTNIIAGGERVPMSRLVQMAEADGKTIPLEALETRARAIARALSRRYPTTALVGFDMAVEEDGSVKMIEMNPKPARSLLDGPMLAKLADYQAGFAKFLAK</sequence>
<evidence type="ECO:0000313" key="1">
    <source>
        <dbReference type="EMBL" id="TDY51012.1"/>
    </source>
</evidence>
<dbReference type="InterPro" id="IPR026838">
    <property type="entry name" value="YheC/D"/>
</dbReference>
<dbReference type="EMBL" id="SORF01000001">
    <property type="protein sequence ID" value="TDY51012.1"/>
    <property type="molecule type" value="Genomic_DNA"/>
</dbReference>
<name>A0A4R8LV49_9BACL</name>
<dbReference type="Pfam" id="PF14398">
    <property type="entry name" value="ATPgrasp_YheCD"/>
    <property type="match status" value="1"/>
</dbReference>
<dbReference type="SUPFAM" id="SSF56059">
    <property type="entry name" value="Glutathione synthetase ATP-binding domain-like"/>
    <property type="match status" value="1"/>
</dbReference>
<organism evidence="1 2">
    <name type="scientific">Alicyclobacillus sacchari</name>
    <dbReference type="NCBI Taxonomy" id="392010"/>
    <lineage>
        <taxon>Bacteria</taxon>
        <taxon>Bacillati</taxon>
        <taxon>Bacillota</taxon>
        <taxon>Bacilli</taxon>
        <taxon>Bacillales</taxon>
        <taxon>Alicyclobacillaceae</taxon>
        <taxon>Alicyclobacillus</taxon>
    </lineage>
</organism>
<dbReference type="Gene3D" id="3.30.470.20">
    <property type="entry name" value="ATP-grasp fold, B domain"/>
    <property type="match status" value="1"/>
</dbReference>
<dbReference type="Proteomes" id="UP000294581">
    <property type="component" value="Unassembled WGS sequence"/>
</dbReference>
<dbReference type="AlphaFoldDB" id="A0A4R8LV49"/>
<evidence type="ECO:0000313" key="2">
    <source>
        <dbReference type="Proteomes" id="UP000294581"/>
    </source>
</evidence>
<keyword evidence="2" id="KW-1185">Reference proteome</keyword>